<accession>A0A6H1Z8V9</accession>
<evidence type="ECO:0000313" key="2">
    <source>
        <dbReference type="EMBL" id="QJA44333.1"/>
    </source>
</evidence>
<sequence length="239" mass="28480">MTIRPQDILDKTPEELSKEFQGHKKKHKHPHPPKRKLLNFCVLKCKYALKRSDRYYCSALDCPPDMRKKYYRFQLSKRVISRMKLRSRYIETDVVRRLERERERLKGLHKQSIYNTNSMAKRIVRLTIDEHIRRVNQAQKRLQQAIDAFERLKTKLKDQRAHVQLTEAFSIWINVEKDRHFSKDTHIINAKIIHAKRDAKAQVKAAEKLSMITNKMLKPAVTGKKPKHSIIKETVTYDD</sequence>
<gene>
    <name evidence="2" type="ORF">TM448A00093_0063</name>
    <name evidence="3" type="ORF">TM448B01884_0004</name>
</gene>
<evidence type="ECO:0000256" key="1">
    <source>
        <dbReference type="SAM" id="Coils"/>
    </source>
</evidence>
<keyword evidence="1" id="KW-0175">Coiled coil</keyword>
<dbReference type="EMBL" id="MT143975">
    <property type="protein sequence ID" value="QJA44333.1"/>
    <property type="molecule type" value="Genomic_DNA"/>
</dbReference>
<protein>
    <submittedName>
        <fullName evidence="2">Uncharacterized protein</fullName>
    </submittedName>
</protein>
<dbReference type="AlphaFoldDB" id="A0A6H1Z8V9"/>
<proteinExistence type="predicted"/>
<name>A0A6H1Z8V9_9ZZZZ</name>
<dbReference type="EMBL" id="MT144837">
    <property type="protein sequence ID" value="QJI00212.1"/>
    <property type="molecule type" value="Genomic_DNA"/>
</dbReference>
<reference evidence="2" key="1">
    <citation type="submission" date="2020-03" db="EMBL/GenBank/DDBJ databases">
        <title>The deep terrestrial virosphere.</title>
        <authorList>
            <person name="Holmfeldt K."/>
            <person name="Nilsson E."/>
            <person name="Simone D."/>
            <person name="Lopez-Fernandez M."/>
            <person name="Wu X."/>
            <person name="de Brujin I."/>
            <person name="Lundin D."/>
            <person name="Andersson A."/>
            <person name="Bertilsson S."/>
            <person name="Dopson M."/>
        </authorList>
    </citation>
    <scope>NUCLEOTIDE SEQUENCE</scope>
    <source>
        <strain evidence="2">TM448A00093</strain>
        <strain evidence="3">TM448B01884</strain>
    </source>
</reference>
<evidence type="ECO:0000313" key="3">
    <source>
        <dbReference type="EMBL" id="QJI00212.1"/>
    </source>
</evidence>
<feature type="coiled-coil region" evidence="1">
    <location>
        <begin position="128"/>
        <end position="162"/>
    </location>
</feature>
<organism evidence="2">
    <name type="scientific">viral metagenome</name>
    <dbReference type="NCBI Taxonomy" id="1070528"/>
    <lineage>
        <taxon>unclassified sequences</taxon>
        <taxon>metagenomes</taxon>
        <taxon>organismal metagenomes</taxon>
    </lineage>
</organism>